<comment type="caution">
    <text evidence="2">The sequence shown here is derived from an EMBL/GenBank/DDBJ whole genome shotgun (WGS) entry which is preliminary data.</text>
</comment>
<name>A0A439CZF0_9PEZI</name>
<dbReference type="PANTHER" id="PTHR42037:SF1">
    <property type="match status" value="1"/>
</dbReference>
<dbReference type="EMBL" id="RYZI01000252">
    <property type="protein sequence ID" value="RWA07540.1"/>
    <property type="molecule type" value="Genomic_DNA"/>
</dbReference>
<feature type="compositionally biased region" description="Low complexity" evidence="1">
    <location>
        <begin position="476"/>
        <end position="489"/>
    </location>
</feature>
<feature type="compositionally biased region" description="Acidic residues" evidence="1">
    <location>
        <begin position="502"/>
        <end position="512"/>
    </location>
</feature>
<dbReference type="PANTHER" id="PTHR42037">
    <property type="match status" value="1"/>
</dbReference>
<sequence length="518" mass="59351">MPSSNFKVPSIGSQHDKKYFQLWRRFYEPLVILRILGNTRGEHSPRPLQQTSVHRFLDNLAYLCDYLKGGLTTSAVGLEDAPERFNFWIASNDPQKGEKSAIFLASILRDIRIIADSPAGAKPSLQEKLIHRSIDFAKQRVKKEAKLLMNDISKCMRFSTDPEDIELSEWLEMFRDKEHIELCYTAYQERDSSMMRRLSSHPQPHGNVSVAIKDTVHHLGRLAHHIRAPQQIIEDVSNHPELRNVLDEFEVHSLLPLPIIDRPCAEPDIHMYSIMNRMIPCGEFDARYKEAADIMNQRFEIVPRFKKMYDDKNFKPLMHAEIQVLEHFWGKRKRFFNDDRYIGCSKPACYCCDLYMQNHPSRCVIPQTSRKVYVNWGLKVLSQGSQDAEYMHQRDMLNKMAKSIRNDALDQILRKTSAAAWHPDSQTGFTLRAPSVRDEAHYSSGQVLSTETVRMVDLADMATDSDESQPGNVGCSSSGSRHSSLASTSDDNTRGLRNLSWTDDEDLSEDTSDGGARL</sequence>
<evidence type="ECO:0000313" key="3">
    <source>
        <dbReference type="Proteomes" id="UP000286045"/>
    </source>
</evidence>
<gene>
    <name evidence="2" type="ORF">EKO27_g7575</name>
</gene>
<dbReference type="Proteomes" id="UP000286045">
    <property type="component" value="Unassembled WGS sequence"/>
</dbReference>
<keyword evidence="3" id="KW-1185">Reference proteome</keyword>
<organism evidence="2 3">
    <name type="scientific">Xylaria grammica</name>
    <dbReference type="NCBI Taxonomy" id="363999"/>
    <lineage>
        <taxon>Eukaryota</taxon>
        <taxon>Fungi</taxon>
        <taxon>Dikarya</taxon>
        <taxon>Ascomycota</taxon>
        <taxon>Pezizomycotina</taxon>
        <taxon>Sordariomycetes</taxon>
        <taxon>Xylariomycetidae</taxon>
        <taxon>Xylariales</taxon>
        <taxon>Xylariaceae</taxon>
        <taxon>Xylaria</taxon>
    </lineage>
</organism>
<protein>
    <submittedName>
        <fullName evidence="2">Uncharacterized protein</fullName>
    </submittedName>
</protein>
<dbReference type="Pfam" id="PF14441">
    <property type="entry name" value="OTT_1508_deam"/>
    <property type="match status" value="1"/>
</dbReference>
<dbReference type="InterPro" id="IPR027796">
    <property type="entry name" value="OTT_1508_deam-like"/>
</dbReference>
<dbReference type="STRING" id="363999.A0A439CZF0"/>
<proteinExistence type="predicted"/>
<accession>A0A439CZF0</accession>
<reference evidence="2 3" key="1">
    <citation type="submission" date="2018-12" db="EMBL/GenBank/DDBJ databases">
        <title>Draft genome sequence of Xylaria grammica IHI A82.</title>
        <authorList>
            <person name="Buettner E."/>
            <person name="Kellner H."/>
        </authorList>
    </citation>
    <scope>NUCLEOTIDE SEQUENCE [LARGE SCALE GENOMIC DNA]</scope>
    <source>
        <strain evidence="2 3">IHI A82</strain>
    </source>
</reference>
<dbReference type="AlphaFoldDB" id="A0A439CZF0"/>
<evidence type="ECO:0000256" key="1">
    <source>
        <dbReference type="SAM" id="MobiDB-lite"/>
    </source>
</evidence>
<feature type="region of interest" description="Disordered" evidence="1">
    <location>
        <begin position="462"/>
        <end position="518"/>
    </location>
</feature>
<evidence type="ECO:0000313" key="2">
    <source>
        <dbReference type="EMBL" id="RWA07540.1"/>
    </source>
</evidence>